<feature type="transmembrane region" description="Helical" evidence="1">
    <location>
        <begin position="613"/>
        <end position="639"/>
    </location>
</feature>
<dbReference type="EMBL" id="MLJW01000115">
    <property type="protein sequence ID" value="OIQ98763.1"/>
    <property type="molecule type" value="Genomic_DNA"/>
</dbReference>
<feature type="domain" description="DUF112" evidence="2">
    <location>
        <begin position="18"/>
        <end position="441"/>
    </location>
</feature>
<feature type="transmembrane region" description="Helical" evidence="1">
    <location>
        <begin position="645"/>
        <end position="663"/>
    </location>
</feature>
<dbReference type="Pfam" id="PF07331">
    <property type="entry name" value="TctB"/>
    <property type="match status" value="1"/>
</dbReference>
<feature type="transmembrane region" description="Helical" evidence="1">
    <location>
        <begin position="440"/>
        <end position="460"/>
    </location>
</feature>
<keyword evidence="1" id="KW-1133">Transmembrane helix</keyword>
<name>A0A1J5SAI7_9ZZZZ</name>
<feature type="transmembrane region" description="Helical" evidence="1">
    <location>
        <begin position="108"/>
        <end position="133"/>
    </location>
</feature>
<feature type="transmembrane region" description="Helical" evidence="1">
    <location>
        <begin position="542"/>
        <end position="567"/>
    </location>
</feature>
<feature type="transmembrane region" description="Helical" evidence="1">
    <location>
        <begin position="358"/>
        <end position="385"/>
    </location>
</feature>
<feature type="transmembrane region" description="Helical" evidence="1">
    <location>
        <begin position="197"/>
        <end position="221"/>
    </location>
</feature>
<evidence type="ECO:0000259" key="3">
    <source>
        <dbReference type="Pfam" id="PF07331"/>
    </source>
</evidence>
<evidence type="ECO:0000256" key="1">
    <source>
        <dbReference type="SAM" id="Phobius"/>
    </source>
</evidence>
<feature type="transmembrane region" description="Helical" evidence="1">
    <location>
        <begin position="417"/>
        <end position="433"/>
    </location>
</feature>
<reference evidence="4" key="1">
    <citation type="submission" date="2016-10" db="EMBL/GenBank/DDBJ databases">
        <title>Sequence of Gallionella enrichment culture.</title>
        <authorList>
            <person name="Poehlein A."/>
            <person name="Muehling M."/>
            <person name="Daniel R."/>
        </authorList>
    </citation>
    <scope>NUCLEOTIDE SEQUENCE</scope>
</reference>
<organism evidence="4">
    <name type="scientific">mine drainage metagenome</name>
    <dbReference type="NCBI Taxonomy" id="410659"/>
    <lineage>
        <taxon>unclassified sequences</taxon>
        <taxon>metagenomes</taxon>
        <taxon>ecological metagenomes</taxon>
    </lineage>
</organism>
<feature type="transmembrane region" description="Helical" evidence="1">
    <location>
        <begin position="392"/>
        <end position="411"/>
    </location>
</feature>
<gene>
    <name evidence="4" type="ORF">GALL_192640</name>
</gene>
<dbReference type="InterPro" id="IPR002823">
    <property type="entry name" value="DUF112_TM"/>
</dbReference>
<feature type="domain" description="DUF1468" evidence="3">
    <location>
        <begin position="536"/>
        <end position="672"/>
    </location>
</feature>
<evidence type="ECO:0000259" key="2">
    <source>
        <dbReference type="Pfam" id="PF01970"/>
    </source>
</evidence>
<protein>
    <submittedName>
        <fullName evidence="4">Tripartite tricarboxylate transporter TctA family protein</fullName>
    </submittedName>
</protein>
<sequence length="684" mass="72799">MLDMLGSSLLALLNLKTILLFLGGNLLGTFVGAIPGLGGAVLLTVLLPFIYGMEPLRALVLLLAAHTGIYFSASITAILLNTPGAAESAATTIDGYAMSQQGKGARALGISAAATTIGGWVGVVVLVLMIPLMQKMSTFFQPSEYLLLAVLAIVLIGQLRSGSLTKGLLSGLFGLLISFVGYDPITGVLRFCFNWIYLYNGFNVTAVALGIFGLGEMFILYGRNRAVVENQDFEFSRQPGFRVMDGVRDVFGHLRLTVSSALIGTFLGLIPGIGGLAANFISYGHALKTSKHPEKFGTGIPEGVIAPEGSSIAKEAGSLVPTCALGIPSGVGMAILMSAFTILGIVPGPPMLTSHLDLIYGMAWVIAIGSLAASLTGLAVAPILARVAQVHGPVLVPFIFTFAYLGVYAASLNPGEILFMAIFGILGLVGRRYKYSLPAVLIGFILGQIIEKNFYLSVIFQGLHFFYRPLSDLLLLLILALLVGPYLAKRFGKRSNGKVGPIKGSRAAVKILRPELMVDVLWVLVPISYLAIARAYPPDGRLIPDVVGVATLIIGLVQLAGNFIAVLRPFTHAREATELDAKERLVTLSHEKSGPVKGGSTAERRQLRAVAWAFGYVAAIYALGYLIAVPVFFLTYFLAKDHRNWKLAVISAAAMGLITWGAFEQLLMIHLPGSIFGSVASFLR</sequence>
<dbReference type="PANTHER" id="PTHR35342:SF5">
    <property type="entry name" value="TRICARBOXYLIC TRANSPORT PROTEIN"/>
    <property type="match status" value="1"/>
</dbReference>
<comment type="caution">
    <text evidence="4">The sequence shown here is derived from an EMBL/GenBank/DDBJ whole genome shotgun (WGS) entry which is preliminary data.</text>
</comment>
<dbReference type="AlphaFoldDB" id="A0A1J5SAI7"/>
<dbReference type="Pfam" id="PF01970">
    <property type="entry name" value="TctA"/>
    <property type="match status" value="1"/>
</dbReference>
<accession>A0A1J5SAI7</accession>
<dbReference type="PANTHER" id="PTHR35342">
    <property type="entry name" value="TRICARBOXYLIC TRANSPORT PROTEIN"/>
    <property type="match status" value="1"/>
</dbReference>
<feature type="transmembrane region" description="Helical" evidence="1">
    <location>
        <begin position="261"/>
        <end position="281"/>
    </location>
</feature>
<feature type="transmembrane region" description="Helical" evidence="1">
    <location>
        <begin position="323"/>
        <end position="346"/>
    </location>
</feature>
<keyword evidence="1" id="KW-0812">Transmembrane</keyword>
<feature type="transmembrane region" description="Helical" evidence="1">
    <location>
        <begin position="516"/>
        <end position="536"/>
    </location>
</feature>
<proteinExistence type="predicted"/>
<feature type="transmembrane region" description="Helical" evidence="1">
    <location>
        <begin position="145"/>
        <end position="161"/>
    </location>
</feature>
<dbReference type="InterPro" id="IPR009936">
    <property type="entry name" value="DUF1468"/>
</dbReference>
<feature type="transmembrane region" description="Helical" evidence="1">
    <location>
        <begin position="167"/>
        <end position="185"/>
    </location>
</feature>
<feature type="transmembrane region" description="Helical" evidence="1">
    <location>
        <begin position="466"/>
        <end position="488"/>
    </location>
</feature>
<evidence type="ECO:0000313" key="4">
    <source>
        <dbReference type="EMBL" id="OIQ98763.1"/>
    </source>
</evidence>
<keyword evidence="1" id="KW-0472">Membrane</keyword>
<feature type="transmembrane region" description="Helical" evidence="1">
    <location>
        <begin position="27"/>
        <end position="51"/>
    </location>
</feature>
<feature type="transmembrane region" description="Helical" evidence="1">
    <location>
        <begin position="58"/>
        <end position="80"/>
    </location>
</feature>